<dbReference type="RefSeq" id="WP_345602529.1">
    <property type="nucleotide sequence ID" value="NZ_BAABKQ010000001.1"/>
</dbReference>
<dbReference type="Proteomes" id="UP001500839">
    <property type="component" value="Unassembled WGS sequence"/>
</dbReference>
<evidence type="ECO:0000313" key="4">
    <source>
        <dbReference type="Proteomes" id="UP001500839"/>
    </source>
</evidence>
<gene>
    <name evidence="3" type="ORF">GCM10023353_28050</name>
</gene>
<dbReference type="EMBL" id="BAABKQ010000001">
    <property type="protein sequence ID" value="GAA4818985.1"/>
    <property type="molecule type" value="Genomic_DNA"/>
</dbReference>
<comment type="caution">
    <text evidence="3">The sequence shown here is derived from an EMBL/GenBank/DDBJ whole genome shotgun (WGS) entry which is preliminary data.</text>
</comment>
<keyword evidence="4" id="KW-1185">Reference proteome</keyword>
<feature type="transmembrane region" description="Helical" evidence="1">
    <location>
        <begin position="121"/>
        <end position="145"/>
    </location>
</feature>
<keyword evidence="1" id="KW-0472">Membrane</keyword>
<organism evidence="3 4">
    <name type="scientific">Tomitella cavernea</name>
    <dbReference type="NCBI Taxonomy" id="1387982"/>
    <lineage>
        <taxon>Bacteria</taxon>
        <taxon>Bacillati</taxon>
        <taxon>Actinomycetota</taxon>
        <taxon>Actinomycetes</taxon>
        <taxon>Mycobacteriales</taxon>
        <taxon>Tomitella</taxon>
    </lineage>
</organism>
<evidence type="ECO:0000256" key="1">
    <source>
        <dbReference type="SAM" id="Phobius"/>
    </source>
</evidence>
<proteinExistence type="predicted"/>
<feature type="transmembrane region" description="Helical" evidence="1">
    <location>
        <begin position="391"/>
        <end position="411"/>
    </location>
</feature>
<keyword evidence="1" id="KW-1133">Transmembrane helix</keyword>
<name>A0ABP9CV75_9ACTN</name>
<feature type="transmembrane region" description="Helical" evidence="1">
    <location>
        <begin position="64"/>
        <end position="82"/>
    </location>
</feature>
<dbReference type="InterPro" id="IPR014729">
    <property type="entry name" value="Rossmann-like_a/b/a_fold"/>
</dbReference>
<dbReference type="Pfam" id="PF02698">
    <property type="entry name" value="DUF218"/>
    <property type="match status" value="1"/>
</dbReference>
<dbReference type="PANTHER" id="PTHR30336">
    <property type="entry name" value="INNER MEMBRANE PROTEIN, PROBABLE PERMEASE"/>
    <property type="match status" value="1"/>
</dbReference>
<protein>
    <recommendedName>
        <fullName evidence="2">DUF218 domain-containing protein</fullName>
    </recommendedName>
</protein>
<feature type="transmembrane region" description="Helical" evidence="1">
    <location>
        <begin position="157"/>
        <end position="183"/>
    </location>
</feature>
<feature type="transmembrane region" description="Helical" evidence="1">
    <location>
        <begin position="189"/>
        <end position="215"/>
    </location>
</feature>
<dbReference type="PANTHER" id="PTHR30336:SF4">
    <property type="entry name" value="ENVELOPE BIOGENESIS FACTOR ELYC"/>
    <property type="match status" value="1"/>
</dbReference>
<reference evidence="4" key="1">
    <citation type="journal article" date="2019" name="Int. J. Syst. Evol. Microbiol.">
        <title>The Global Catalogue of Microorganisms (GCM) 10K type strain sequencing project: providing services to taxonomists for standard genome sequencing and annotation.</title>
        <authorList>
            <consortium name="The Broad Institute Genomics Platform"/>
            <consortium name="The Broad Institute Genome Sequencing Center for Infectious Disease"/>
            <person name="Wu L."/>
            <person name="Ma J."/>
        </authorList>
    </citation>
    <scope>NUCLEOTIDE SEQUENCE [LARGE SCALE GENOMIC DNA]</scope>
    <source>
        <strain evidence="4">JCM 18542</strain>
    </source>
</reference>
<keyword evidence="1" id="KW-0812">Transmembrane</keyword>
<dbReference type="InterPro" id="IPR003848">
    <property type="entry name" value="DUF218"/>
</dbReference>
<dbReference type="Gene3D" id="3.40.50.620">
    <property type="entry name" value="HUPs"/>
    <property type="match status" value="1"/>
</dbReference>
<dbReference type="CDD" id="cd06259">
    <property type="entry name" value="YdcF-like"/>
    <property type="match status" value="1"/>
</dbReference>
<accession>A0ABP9CV75</accession>
<sequence>MSTALMVSREAEGSSADPASYPRGYAALLTPTMCVADDDDARSLVRFDVVRAKDKEGGASTVAIGFWAMLVLTVPLVTVTVVRQIRDDRNTTHGLMMLASAAAVWLLTVTILGTLRPDGDAAFIVFFAPVLLVTVLLMSVSLALFANTPVVVRREGLRIATLVPAAIGGAIALTLVTSIGWVFTFDRWIPLMMVLPFVMIPGALMISELVGYALYALVYGRAHRRVTEADVIVVLGAGLSGESVTPLLAGRLDKAIDVYRAIATASGSSPLIVVSGGQGADEVISEAAAMASYLSEHSEVPDDHVLLEDKSTNTEENLTNTREMLASRAVEARRIVVVTSDFHVLRSASLTQRLDMPGVIVVGSPTARYYLPSGFLREFAASVVYYRRANIAIWALFTGIWVAMMAAGLLIGAHQDYVDEPDISSHALHQARTP</sequence>
<dbReference type="InterPro" id="IPR051599">
    <property type="entry name" value="Cell_Envelope_Assoc"/>
</dbReference>
<feature type="domain" description="DUF218" evidence="2">
    <location>
        <begin position="230"/>
        <end position="371"/>
    </location>
</feature>
<evidence type="ECO:0000259" key="2">
    <source>
        <dbReference type="Pfam" id="PF02698"/>
    </source>
</evidence>
<evidence type="ECO:0000313" key="3">
    <source>
        <dbReference type="EMBL" id="GAA4818985.1"/>
    </source>
</evidence>
<feature type="transmembrane region" description="Helical" evidence="1">
    <location>
        <begin position="94"/>
        <end position="115"/>
    </location>
</feature>